<proteinExistence type="predicted"/>
<evidence type="ECO:0000313" key="2">
    <source>
        <dbReference type="Proteomes" id="UP000814033"/>
    </source>
</evidence>
<comment type="caution">
    <text evidence="1">The sequence shown here is derived from an EMBL/GenBank/DDBJ whole genome shotgun (WGS) entry which is preliminary data.</text>
</comment>
<evidence type="ECO:0000313" key="1">
    <source>
        <dbReference type="EMBL" id="KAI0048137.1"/>
    </source>
</evidence>
<name>A0ACB8RW73_9AGAM</name>
<dbReference type="EMBL" id="MU275891">
    <property type="protein sequence ID" value="KAI0048137.1"/>
    <property type="molecule type" value="Genomic_DNA"/>
</dbReference>
<protein>
    <submittedName>
        <fullName evidence="1">Uncharacterized protein</fullName>
    </submittedName>
</protein>
<accession>A0ACB8RW73</accession>
<keyword evidence="2" id="KW-1185">Reference proteome</keyword>
<reference evidence="1" key="1">
    <citation type="submission" date="2021-02" db="EMBL/GenBank/DDBJ databases">
        <authorList>
            <consortium name="DOE Joint Genome Institute"/>
            <person name="Ahrendt S."/>
            <person name="Looney B.P."/>
            <person name="Miyauchi S."/>
            <person name="Morin E."/>
            <person name="Drula E."/>
            <person name="Courty P.E."/>
            <person name="Chicoki N."/>
            <person name="Fauchery L."/>
            <person name="Kohler A."/>
            <person name="Kuo A."/>
            <person name="Labutti K."/>
            <person name="Pangilinan J."/>
            <person name="Lipzen A."/>
            <person name="Riley R."/>
            <person name="Andreopoulos W."/>
            <person name="He G."/>
            <person name="Johnson J."/>
            <person name="Barry K.W."/>
            <person name="Grigoriev I.V."/>
            <person name="Nagy L."/>
            <person name="Hibbett D."/>
            <person name="Henrissat B."/>
            <person name="Matheny P.B."/>
            <person name="Labbe J."/>
            <person name="Martin F."/>
        </authorList>
    </citation>
    <scope>NUCLEOTIDE SEQUENCE</scope>
    <source>
        <strain evidence="1">FP105234-sp</strain>
    </source>
</reference>
<reference evidence="1" key="2">
    <citation type="journal article" date="2022" name="New Phytol.">
        <title>Evolutionary transition to the ectomycorrhizal habit in the genomes of a hyperdiverse lineage of mushroom-forming fungi.</title>
        <authorList>
            <person name="Looney B."/>
            <person name="Miyauchi S."/>
            <person name="Morin E."/>
            <person name="Drula E."/>
            <person name="Courty P.E."/>
            <person name="Kohler A."/>
            <person name="Kuo A."/>
            <person name="LaButti K."/>
            <person name="Pangilinan J."/>
            <person name="Lipzen A."/>
            <person name="Riley R."/>
            <person name="Andreopoulos W."/>
            <person name="He G."/>
            <person name="Johnson J."/>
            <person name="Nolan M."/>
            <person name="Tritt A."/>
            <person name="Barry K.W."/>
            <person name="Grigoriev I.V."/>
            <person name="Nagy L.G."/>
            <person name="Hibbett D."/>
            <person name="Henrissat B."/>
            <person name="Matheny P.B."/>
            <person name="Labbe J."/>
            <person name="Martin F.M."/>
        </authorList>
    </citation>
    <scope>NUCLEOTIDE SEQUENCE</scope>
    <source>
        <strain evidence="1">FP105234-sp</strain>
    </source>
</reference>
<gene>
    <name evidence="1" type="ORF">FA95DRAFT_1115917</name>
</gene>
<sequence length="265" mass="29605">MPGEPSTAGLQKARFLKNIAAPQFRRIRKHRRRHIGPSAATDSLILRSTGTKWRTRGHAPRTHHYSDWGVENKTGYAASRIAPSSRSNARICSLRTIAPSRSPRLCNSQLFKKLSSLVPHCRPVKFYRSALRCRRFEVCHNFLITHDGALKRLWSSLPSMTHVVVVRSWLQVGDHCNPCGHHSVYCQHKDIYVPALVDATPALKITVALKPRGQQSQDVDTCVGGKRGAPVDIAGGQRSRECARSCQLDMQRCAVVEGRSFLQPS</sequence>
<dbReference type="Proteomes" id="UP000814033">
    <property type="component" value="Unassembled WGS sequence"/>
</dbReference>
<organism evidence="1 2">
    <name type="scientific">Auriscalpium vulgare</name>
    <dbReference type="NCBI Taxonomy" id="40419"/>
    <lineage>
        <taxon>Eukaryota</taxon>
        <taxon>Fungi</taxon>
        <taxon>Dikarya</taxon>
        <taxon>Basidiomycota</taxon>
        <taxon>Agaricomycotina</taxon>
        <taxon>Agaricomycetes</taxon>
        <taxon>Russulales</taxon>
        <taxon>Auriscalpiaceae</taxon>
        <taxon>Auriscalpium</taxon>
    </lineage>
</organism>